<evidence type="ECO:0000313" key="2">
    <source>
        <dbReference type="Proteomes" id="UP001162001"/>
    </source>
</evidence>
<dbReference type="EMBL" id="MT418680">
    <property type="protein sequence ID" value="QKF94545.1"/>
    <property type="molecule type" value="Genomic_DNA"/>
</dbReference>
<name>A0A7D3QUX6_9VIRU</name>
<protein>
    <recommendedName>
        <fullName evidence="3">Glutaredoxin</fullName>
    </recommendedName>
</protein>
<keyword evidence="2" id="KW-1185">Reference proteome</keyword>
<dbReference type="Proteomes" id="UP001162001">
    <property type="component" value="Segment"/>
</dbReference>
<gene>
    <name evidence="1" type="ORF">Fadolivirus_1_1087</name>
</gene>
<evidence type="ECO:0000313" key="1">
    <source>
        <dbReference type="EMBL" id="QKF94545.1"/>
    </source>
</evidence>
<evidence type="ECO:0008006" key="3">
    <source>
        <dbReference type="Google" id="ProtNLM"/>
    </source>
</evidence>
<proteinExistence type="predicted"/>
<accession>A0A7D3QUX6</accession>
<sequence>MKPNLLYKIHGNFECDQLQNITRYLYYMGYDLRPNQIIERSFPSDIKVLPTIIINNYPLSGLNNIVDYYEKMLGIQNLLTNANKFCELNPNYKITDKSTHKKIVFN</sequence>
<reference evidence="1 2" key="1">
    <citation type="submission" date="2020-04" db="EMBL/GenBank/DDBJ databases">
        <title>Advantages and limits of metagenomic assembly and binning of a giant virus.</title>
        <authorList>
            <person name="Schulz F."/>
            <person name="Andreani J."/>
            <person name="Francis R."/>
            <person name="Boudjemaa H."/>
            <person name="Bou Khalil J.Y."/>
            <person name="Lee J."/>
            <person name="La Scola B."/>
            <person name="Woyke T."/>
        </authorList>
    </citation>
    <scope>NUCLEOTIDE SEQUENCE [LARGE SCALE GENOMIC DNA]</scope>
    <source>
        <strain evidence="1 2">FV1/VV64</strain>
    </source>
</reference>
<organism evidence="1 2">
    <name type="scientific">Fadolivirus FV1/VV64</name>
    <dbReference type="NCBI Taxonomy" id="3070911"/>
    <lineage>
        <taxon>Viruses</taxon>
        <taxon>Varidnaviria</taxon>
        <taxon>Bamfordvirae</taxon>
        <taxon>Nucleocytoviricota</taxon>
        <taxon>Megaviricetes</taxon>
        <taxon>Imitervirales</taxon>
        <taxon>Mimiviridae</taxon>
        <taxon>Klosneuvirinae</taxon>
        <taxon>Fadolivirus</taxon>
        <taxon>Fadolivirus algeromassiliense</taxon>
    </lineage>
</organism>